<protein>
    <submittedName>
        <fullName evidence="2">Uncharacterized protein</fullName>
    </submittedName>
</protein>
<dbReference type="OrthoDB" id="6378838at2759"/>
<dbReference type="AlphaFoldDB" id="A0A5N5THU3"/>
<sequence>MVKPLKPVITRGRNILKGREAKEGRSLREKVNHLIMENEDMRLALSRHQFSVLPDGDKAEFNKESQENHHFRTSVQQLKHLVPDVNKLEVSLESLKDEHKELLKTVGKIRHEQTIPKELTPLIKQLEEMRSVVSAEAKKKNPPSTISNARSYIAYMSQVLSAFTFLHEMEEKSAAEKIDLARDIFTYWLPKGIKVPPKLKELTKPETIVEVGQSTVAKMNRVIVNVVNKLKDIGQSTIMSSNKQFEQSVLALSSGLSKLNKQFDETWKSLEDLVYD</sequence>
<dbReference type="EMBL" id="SEYY01001018">
    <property type="protein sequence ID" value="KAB7506051.1"/>
    <property type="molecule type" value="Genomic_DNA"/>
</dbReference>
<proteinExistence type="predicted"/>
<evidence type="ECO:0000256" key="1">
    <source>
        <dbReference type="SAM" id="Coils"/>
    </source>
</evidence>
<evidence type="ECO:0000313" key="3">
    <source>
        <dbReference type="Proteomes" id="UP000326759"/>
    </source>
</evidence>
<feature type="coiled-coil region" evidence="1">
    <location>
        <begin position="85"/>
        <end position="112"/>
    </location>
</feature>
<keyword evidence="3" id="KW-1185">Reference proteome</keyword>
<dbReference type="Proteomes" id="UP000326759">
    <property type="component" value="Unassembled WGS sequence"/>
</dbReference>
<organism evidence="2 3">
    <name type="scientific">Armadillidium nasatum</name>
    <dbReference type="NCBI Taxonomy" id="96803"/>
    <lineage>
        <taxon>Eukaryota</taxon>
        <taxon>Metazoa</taxon>
        <taxon>Ecdysozoa</taxon>
        <taxon>Arthropoda</taxon>
        <taxon>Crustacea</taxon>
        <taxon>Multicrustacea</taxon>
        <taxon>Malacostraca</taxon>
        <taxon>Eumalacostraca</taxon>
        <taxon>Peracarida</taxon>
        <taxon>Isopoda</taxon>
        <taxon>Oniscidea</taxon>
        <taxon>Crinocheta</taxon>
        <taxon>Armadillidiidae</taxon>
        <taxon>Armadillidium</taxon>
    </lineage>
</organism>
<gene>
    <name evidence="2" type="ORF">Anas_00169</name>
</gene>
<evidence type="ECO:0000313" key="2">
    <source>
        <dbReference type="EMBL" id="KAB7506051.1"/>
    </source>
</evidence>
<reference evidence="2 3" key="1">
    <citation type="journal article" date="2019" name="PLoS Biol.">
        <title>Sex chromosomes control vertical transmission of feminizing Wolbachia symbionts in an isopod.</title>
        <authorList>
            <person name="Becking T."/>
            <person name="Chebbi M.A."/>
            <person name="Giraud I."/>
            <person name="Moumen B."/>
            <person name="Laverre T."/>
            <person name="Caubet Y."/>
            <person name="Peccoud J."/>
            <person name="Gilbert C."/>
            <person name="Cordaux R."/>
        </authorList>
    </citation>
    <scope>NUCLEOTIDE SEQUENCE [LARGE SCALE GENOMIC DNA]</scope>
    <source>
        <strain evidence="2">ANa2</strain>
        <tissue evidence="2">Whole body excluding digestive tract and cuticle</tissue>
    </source>
</reference>
<accession>A0A5N5THU3</accession>
<keyword evidence="1" id="KW-0175">Coiled coil</keyword>
<name>A0A5N5THU3_9CRUS</name>
<comment type="caution">
    <text evidence="2">The sequence shown here is derived from an EMBL/GenBank/DDBJ whole genome shotgun (WGS) entry which is preliminary data.</text>
</comment>